<feature type="transmembrane region" description="Helical" evidence="6">
    <location>
        <begin position="69"/>
        <end position="93"/>
    </location>
</feature>
<evidence type="ECO:0000256" key="6">
    <source>
        <dbReference type="SAM" id="Phobius"/>
    </source>
</evidence>
<feature type="transmembrane region" description="Helical" evidence="6">
    <location>
        <begin position="99"/>
        <end position="118"/>
    </location>
</feature>
<proteinExistence type="predicted"/>
<keyword evidence="2" id="KW-1003">Cell membrane</keyword>
<name>A0A249W027_VIBPH</name>
<evidence type="ECO:0000256" key="1">
    <source>
        <dbReference type="ARBA" id="ARBA00004651"/>
    </source>
</evidence>
<dbReference type="GO" id="GO:0005886">
    <property type="term" value="C:plasma membrane"/>
    <property type="evidence" value="ECO:0007669"/>
    <property type="project" value="UniProtKB-SubCell"/>
</dbReference>
<feature type="transmembrane region" description="Helical" evidence="6">
    <location>
        <begin position="38"/>
        <end position="57"/>
    </location>
</feature>
<evidence type="ECO:0000256" key="2">
    <source>
        <dbReference type="ARBA" id="ARBA00022475"/>
    </source>
</evidence>
<dbReference type="Pfam" id="PF00892">
    <property type="entry name" value="EamA"/>
    <property type="match status" value="2"/>
</dbReference>
<evidence type="ECO:0000256" key="5">
    <source>
        <dbReference type="ARBA" id="ARBA00023136"/>
    </source>
</evidence>
<feature type="transmembrane region" description="Helical" evidence="6">
    <location>
        <begin position="252"/>
        <end position="273"/>
    </location>
</feature>
<feature type="transmembrane region" description="Helical" evidence="6">
    <location>
        <begin position="181"/>
        <end position="205"/>
    </location>
</feature>
<evidence type="ECO:0000259" key="7">
    <source>
        <dbReference type="Pfam" id="PF00892"/>
    </source>
</evidence>
<feature type="transmembrane region" description="Helical" evidence="6">
    <location>
        <begin position="157"/>
        <end position="174"/>
    </location>
</feature>
<dbReference type="PANTHER" id="PTHR42920:SF5">
    <property type="entry name" value="EAMA DOMAIN-CONTAINING PROTEIN"/>
    <property type="match status" value="1"/>
</dbReference>
<dbReference type="AlphaFoldDB" id="A0A249W027"/>
<feature type="transmembrane region" description="Helical" evidence="6">
    <location>
        <begin position="127"/>
        <end position="145"/>
    </location>
</feature>
<evidence type="ECO:0000256" key="3">
    <source>
        <dbReference type="ARBA" id="ARBA00022692"/>
    </source>
</evidence>
<sequence length="313" mass="33528">MDATTMILGYAAILVTVLLWSGFFISLKGGAISALQPADIALVRFLVPSLILLPFVMKHKAALKAVPNKYLTGIVLGSGLPYLLVAGTAMHFAPVAHGSALIPGTLPLFVSAIAVLFYQQSLSHHRIIGLSTVLLGIFVFLLSNIGKEYNWSQLQGHAMFLVGSLMWAVFTISARVANLNAYVCAGFVAIVSLLMLIIAVGFGWIDSYLAVTPISNWPWEELFSHAMLQGVGAGLIASFTFIYAIKIIGAEASAAFGSLTPVVATLLAVPIFGEQPDSLTWIALILVTCGSVVASQIFMKHELTQTYRPPLHR</sequence>
<gene>
    <name evidence="8" type="ORF">YA91_05800</name>
</gene>
<feature type="domain" description="EamA" evidence="7">
    <location>
        <begin position="156"/>
        <end position="294"/>
    </location>
</feature>
<keyword evidence="4 6" id="KW-1133">Transmembrane helix</keyword>
<evidence type="ECO:0000256" key="4">
    <source>
        <dbReference type="ARBA" id="ARBA00022989"/>
    </source>
</evidence>
<dbReference type="EMBL" id="CP023247">
    <property type="protein sequence ID" value="ASZ50115.1"/>
    <property type="molecule type" value="Genomic_DNA"/>
</dbReference>
<dbReference type="InterPro" id="IPR051258">
    <property type="entry name" value="Diverse_Substrate_Transporter"/>
</dbReference>
<dbReference type="SUPFAM" id="SSF103481">
    <property type="entry name" value="Multidrug resistance efflux transporter EmrE"/>
    <property type="match status" value="2"/>
</dbReference>
<reference evidence="8" key="1">
    <citation type="submission" date="2017-09" db="EMBL/GenBank/DDBJ databases">
        <authorList>
            <person name="Ehlers B."/>
            <person name="Leendertz F.H."/>
        </authorList>
    </citation>
    <scope>NUCLEOTIDE SEQUENCE</scope>
    <source>
        <strain evidence="8">MAVP-26</strain>
    </source>
</reference>
<feature type="transmembrane region" description="Helical" evidence="6">
    <location>
        <begin position="7"/>
        <end position="26"/>
    </location>
</feature>
<accession>A0A249W027</accession>
<feature type="transmembrane region" description="Helical" evidence="6">
    <location>
        <begin position="225"/>
        <end position="245"/>
    </location>
</feature>
<feature type="domain" description="EamA" evidence="7">
    <location>
        <begin position="8"/>
        <end position="141"/>
    </location>
</feature>
<keyword evidence="5 6" id="KW-0472">Membrane</keyword>
<comment type="subcellular location">
    <subcellularLocation>
        <location evidence="1">Cell membrane</location>
        <topology evidence="1">Multi-pass membrane protein</topology>
    </subcellularLocation>
</comment>
<dbReference type="PANTHER" id="PTHR42920">
    <property type="entry name" value="OS03G0707200 PROTEIN-RELATED"/>
    <property type="match status" value="1"/>
</dbReference>
<dbReference type="InterPro" id="IPR037185">
    <property type="entry name" value="EmrE-like"/>
</dbReference>
<organism evidence="8">
    <name type="scientific">Vibrio parahaemolyticus</name>
    <dbReference type="NCBI Taxonomy" id="670"/>
    <lineage>
        <taxon>Bacteria</taxon>
        <taxon>Pseudomonadati</taxon>
        <taxon>Pseudomonadota</taxon>
        <taxon>Gammaproteobacteria</taxon>
        <taxon>Vibrionales</taxon>
        <taxon>Vibrionaceae</taxon>
        <taxon>Vibrio</taxon>
    </lineage>
</organism>
<dbReference type="InterPro" id="IPR000620">
    <property type="entry name" value="EamA_dom"/>
</dbReference>
<keyword evidence="3 6" id="KW-0812">Transmembrane</keyword>
<feature type="transmembrane region" description="Helical" evidence="6">
    <location>
        <begin position="279"/>
        <end position="299"/>
    </location>
</feature>
<protein>
    <submittedName>
        <fullName evidence="8">EamA/RhaT family transporter</fullName>
    </submittedName>
</protein>
<evidence type="ECO:0000313" key="8">
    <source>
        <dbReference type="EMBL" id="ASZ50115.1"/>
    </source>
</evidence>